<sequence length="11" mass="1162">MGANKGFHVDS</sequence>
<evidence type="ECO:0000313" key="1">
    <source>
        <dbReference type="EMBL" id="CDW35933.1"/>
    </source>
</evidence>
<reference evidence="1" key="1">
    <citation type="submission" date="2014-05" db="EMBL/GenBank/DDBJ databases">
        <authorList>
            <person name="Chronopoulou M."/>
        </authorList>
    </citation>
    <scope>NUCLEOTIDE SEQUENCE</scope>
    <source>
        <tissue evidence="1">Whole organism</tissue>
    </source>
</reference>
<accession>A0A0K2UCH2</accession>
<dbReference type="EMBL" id="HACA01018572">
    <property type="protein sequence ID" value="CDW35933.1"/>
    <property type="molecule type" value="Transcribed_RNA"/>
</dbReference>
<name>A0A0K2UCH2_LEPSM</name>
<proteinExistence type="predicted"/>
<protein>
    <submittedName>
        <fullName evidence="1">Uncharacterized protein</fullName>
    </submittedName>
</protein>
<organism evidence="1">
    <name type="scientific">Lepeophtheirus salmonis</name>
    <name type="common">Salmon louse</name>
    <name type="synonym">Caligus salmonis</name>
    <dbReference type="NCBI Taxonomy" id="72036"/>
    <lineage>
        <taxon>Eukaryota</taxon>
        <taxon>Metazoa</taxon>
        <taxon>Ecdysozoa</taxon>
        <taxon>Arthropoda</taxon>
        <taxon>Crustacea</taxon>
        <taxon>Multicrustacea</taxon>
        <taxon>Hexanauplia</taxon>
        <taxon>Copepoda</taxon>
        <taxon>Siphonostomatoida</taxon>
        <taxon>Caligidae</taxon>
        <taxon>Lepeophtheirus</taxon>
    </lineage>
</organism>